<keyword evidence="3 4" id="KW-0326">Glycosidase</keyword>
<proteinExistence type="inferred from homology"/>
<dbReference type="SUPFAM" id="SSF48208">
    <property type="entry name" value="Six-hairpin glycosidases"/>
    <property type="match status" value="1"/>
</dbReference>
<dbReference type="Proteomes" id="UP001479436">
    <property type="component" value="Unassembled WGS sequence"/>
</dbReference>
<name>A0ABR2W4U3_9FUNG</name>
<comment type="caution">
    <text evidence="6">The sequence shown here is derived from an EMBL/GenBank/DDBJ whole genome shotgun (WGS) entry which is preliminary data.</text>
</comment>
<evidence type="ECO:0000256" key="5">
    <source>
        <dbReference type="SAM" id="SignalP"/>
    </source>
</evidence>
<evidence type="ECO:0000313" key="7">
    <source>
        <dbReference type="Proteomes" id="UP001479436"/>
    </source>
</evidence>
<evidence type="ECO:0000256" key="3">
    <source>
        <dbReference type="ARBA" id="ARBA00023295"/>
    </source>
</evidence>
<dbReference type="InterPro" id="IPR012341">
    <property type="entry name" value="6hp_glycosidase-like_sf"/>
</dbReference>
<dbReference type="PRINTS" id="PR00744">
    <property type="entry name" value="GLHYDRLASE37"/>
</dbReference>
<reference evidence="6 7" key="1">
    <citation type="submission" date="2023-04" db="EMBL/GenBank/DDBJ databases">
        <title>Genome of Basidiobolus ranarum AG-B5.</title>
        <authorList>
            <person name="Stajich J.E."/>
            <person name="Carter-House D."/>
            <person name="Gryganskyi A."/>
        </authorList>
    </citation>
    <scope>NUCLEOTIDE SEQUENCE [LARGE SCALE GENOMIC DNA]</scope>
    <source>
        <strain evidence="6 7">AG-B5</strain>
    </source>
</reference>
<evidence type="ECO:0000256" key="1">
    <source>
        <dbReference type="ARBA" id="ARBA00005615"/>
    </source>
</evidence>
<dbReference type="InterPro" id="IPR018232">
    <property type="entry name" value="Glyco_hydro_37_CS"/>
</dbReference>
<feature type="chain" id="PRO_5047482960" description="Trehalase" evidence="5">
    <location>
        <begin position="27"/>
        <end position="597"/>
    </location>
</feature>
<dbReference type="EC" id="3.2.1.28" evidence="4"/>
<dbReference type="PANTHER" id="PTHR23403">
    <property type="entry name" value="TREHALASE"/>
    <property type="match status" value="1"/>
</dbReference>
<comment type="similarity">
    <text evidence="1 4">Belongs to the glycosyl hydrolase 37 family.</text>
</comment>
<accession>A0ABR2W4U3</accession>
<keyword evidence="2 4" id="KW-0378">Hydrolase</keyword>
<dbReference type="Pfam" id="PF01204">
    <property type="entry name" value="Trehalase"/>
    <property type="match status" value="1"/>
</dbReference>
<dbReference type="PROSITE" id="PS00928">
    <property type="entry name" value="TREHALASE_2"/>
    <property type="match status" value="1"/>
</dbReference>
<dbReference type="EMBL" id="JASJQH010007036">
    <property type="protein sequence ID" value="KAK9719755.1"/>
    <property type="molecule type" value="Genomic_DNA"/>
</dbReference>
<evidence type="ECO:0000313" key="6">
    <source>
        <dbReference type="EMBL" id="KAK9719755.1"/>
    </source>
</evidence>
<organism evidence="6 7">
    <name type="scientific">Basidiobolus ranarum</name>
    <dbReference type="NCBI Taxonomy" id="34480"/>
    <lineage>
        <taxon>Eukaryota</taxon>
        <taxon>Fungi</taxon>
        <taxon>Fungi incertae sedis</taxon>
        <taxon>Zoopagomycota</taxon>
        <taxon>Entomophthoromycotina</taxon>
        <taxon>Basidiobolomycetes</taxon>
        <taxon>Basidiobolales</taxon>
        <taxon>Basidiobolaceae</taxon>
        <taxon>Basidiobolus</taxon>
    </lineage>
</organism>
<dbReference type="PROSITE" id="PS00927">
    <property type="entry name" value="TREHALASE_1"/>
    <property type="match status" value="1"/>
</dbReference>
<dbReference type="Gene3D" id="1.50.10.10">
    <property type="match status" value="1"/>
</dbReference>
<evidence type="ECO:0000256" key="2">
    <source>
        <dbReference type="ARBA" id="ARBA00022801"/>
    </source>
</evidence>
<gene>
    <name evidence="6" type="ORF">K7432_004582</name>
</gene>
<protein>
    <recommendedName>
        <fullName evidence="4">Trehalase</fullName>
        <ecNumber evidence="4">3.2.1.28</ecNumber>
    </recommendedName>
    <alternativeName>
        <fullName evidence="4">Alpha-trehalose glucohydrolase</fullName>
    </alternativeName>
</protein>
<dbReference type="PANTHER" id="PTHR23403:SF1">
    <property type="entry name" value="TREHALASE"/>
    <property type="match status" value="1"/>
</dbReference>
<keyword evidence="7" id="KW-1185">Reference proteome</keyword>
<comment type="catalytic activity">
    <reaction evidence="4">
        <text>alpha,alpha-trehalose + H2O = alpha-D-glucose + beta-D-glucose</text>
        <dbReference type="Rhea" id="RHEA:32675"/>
        <dbReference type="ChEBI" id="CHEBI:15377"/>
        <dbReference type="ChEBI" id="CHEBI:15903"/>
        <dbReference type="ChEBI" id="CHEBI:16551"/>
        <dbReference type="ChEBI" id="CHEBI:17925"/>
        <dbReference type="EC" id="3.2.1.28"/>
    </reaction>
</comment>
<keyword evidence="5" id="KW-0732">Signal</keyword>
<dbReference type="InterPro" id="IPR008928">
    <property type="entry name" value="6-hairpin_glycosidase_sf"/>
</dbReference>
<dbReference type="InterPro" id="IPR001661">
    <property type="entry name" value="Glyco_hydro_37"/>
</dbReference>
<evidence type="ECO:0000256" key="4">
    <source>
        <dbReference type="RuleBase" id="RU361180"/>
    </source>
</evidence>
<feature type="signal peptide" evidence="5">
    <location>
        <begin position="1"/>
        <end position="26"/>
    </location>
</feature>
<sequence length="597" mass="68294">MSALQPLSKSVVTALLISSQILVTYSLGCDSPIYCPGPLLDRIQKAQLYPDSKTFVDKPTSKPLDQVMAAFHSLSATATNDTIAQFVKDNFLEPGMELVPADLPEYKDEPGFLNKIHDKLLRSWGQIVHSYWKKLTRRVDESYLCHGCVTSLLKIPRPFVIPGGRFREIYYWDTYFVIEGLLLSELHGTAKNMIENFLDIVDTYGFMPNGARIYYLNRSQPPMLTQMVKIYYEKTKDIDLLRRALPTLDKEYKFWVHNHTIIIDHGEKYKLSHYNSINEHPRPESYMEDYITVEGSALDEHAKKELYSEIATGAESGWDYSARWLKSYPARNETGPAILRSLNTRKIIPTDLNAILYMNERILADFHNIVRFNQSDNQIRYYTEAAEVRRKNILKLLWDETDLHYYDFNATSGSVQKIFTPSNYWPFWAEIFPDGFIARPSKVMKTFAIVEQFANMFVAGIPTTEINSTLQWDFPNAWPPLQYVLMKSVVSVNNHVKDKAVKNRLNELGLKLAQRMIDAAFCGWRKTGGSIPGLLEQIPGTEGTGHMFEKFDITKLGVAGGGGEYEVQDGFGWTNGVVLWTLNIWGDRLKYPGNCDS</sequence>